<dbReference type="GO" id="GO:0005886">
    <property type="term" value="C:plasma membrane"/>
    <property type="evidence" value="ECO:0007669"/>
    <property type="project" value="TreeGrafter"/>
</dbReference>
<feature type="transmembrane region" description="Helical" evidence="1">
    <location>
        <begin position="992"/>
        <end position="1017"/>
    </location>
</feature>
<evidence type="ECO:0000256" key="1">
    <source>
        <dbReference type="SAM" id="Phobius"/>
    </source>
</evidence>
<dbReference type="Gene3D" id="1.20.1640.10">
    <property type="entry name" value="Multidrug efflux transporter AcrB transmembrane domain"/>
    <property type="match status" value="2"/>
</dbReference>
<feature type="transmembrane region" description="Helical" evidence="1">
    <location>
        <begin position="534"/>
        <end position="555"/>
    </location>
</feature>
<dbReference type="SUPFAM" id="SSF82693">
    <property type="entry name" value="Multidrug efflux transporter AcrB pore domain, PN1, PN2, PC1 and PC2 subdomains"/>
    <property type="match status" value="1"/>
</dbReference>
<keyword evidence="1" id="KW-0472">Membrane</keyword>
<dbReference type="GO" id="GO:0042910">
    <property type="term" value="F:xenobiotic transmembrane transporter activity"/>
    <property type="evidence" value="ECO:0007669"/>
    <property type="project" value="TreeGrafter"/>
</dbReference>
<dbReference type="SUPFAM" id="SSF82714">
    <property type="entry name" value="Multidrug efflux transporter AcrB TolC docking domain, DN and DC subdomains"/>
    <property type="match status" value="1"/>
</dbReference>
<dbReference type="Pfam" id="PF00873">
    <property type="entry name" value="ACR_tran"/>
    <property type="match status" value="1"/>
</dbReference>
<keyword evidence="1" id="KW-0812">Transmembrane</keyword>
<feature type="transmembrane region" description="Helical" evidence="1">
    <location>
        <begin position="470"/>
        <end position="494"/>
    </location>
</feature>
<feature type="transmembrane region" description="Helical" evidence="1">
    <location>
        <begin position="918"/>
        <end position="939"/>
    </location>
</feature>
<name>A0A5C1QBG6_9SPIO</name>
<evidence type="ECO:0000313" key="3">
    <source>
        <dbReference type="Proteomes" id="UP000323824"/>
    </source>
</evidence>
<dbReference type="PRINTS" id="PR00702">
    <property type="entry name" value="ACRIFLAVINRP"/>
</dbReference>
<dbReference type="SUPFAM" id="SSF82866">
    <property type="entry name" value="Multidrug efflux transporter AcrB transmembrane domain"/>
    <property type="match status" value="2"/>
</dbReference>
<dbReference type="InterPro" id="IPR027463">
    <property type="entry name" value="AcrB_DN_DC_subdom"/>
</dbReference>
<feature type="transmembrane region" description="Helical" evidence="1">
    <location>
        <begin position="334"/>
        <end position="353"/>
    </location>
</feature>
<dbReference type="Gene3D" id="3.30.70.1430">
    <property type="entry name" value="Multidrug efflux transporter AcrB pore domain"/>
    <property type="match status" value="2"/>
</dbReference>
<dbReference type="Gene3D" id="3.30.70.1440">
    <property type="entry name" value="Multidrug efflux transporter AcrB pore domain"/>
    <property type="match status" value="1"/>
</dbReference>
<dbReference type="Gene3D" id="3.30.2090.10">
    <property type="entry name" value="Multidrug efflux transporter AcrB TolC docking domain, DN and DC subdomains"/>
    <property type="match status" value="2"/>
</dbReference>
<dbReference type="EMBL" id="CP035807">
    <property type="protein sequence ID" value="QEN03522.1"/>
    <property type="molecule type" value="Genomic_DNA"/>
</dbReference>
<dbReference type="AlphaFoldDB" id="A0A5C1QBG6"/>
<dbReference type="RefSeq" id="WP_149566780.1">
    <property type="nucleotide sequence ID" value="NZ_CP035807.1"/>
</dbReference>
<evidence type="ECO:0000313" key="2">
    <source>
        <dbReference type="EMBL" id="QEN03522.1"/>
    </source>
</evidence>
<feature type="transmembrane region" description="Helical" evidence="1">
    <location>
        <begin position="439"/>
        <end position="464"/>
    </location>
</feature>
<feature type="transmembrane region" description="Helical" evidence="1">
    <location>
        <begin position="959"/>
        <end position="980"/>
    </location>
</feature>
<feature type="transmembrane region" description="Helical" evidence="1">
    <location>
        <begin position="12"/>
        <end position="32"/>
    </location>
</feature>
<dbReference type="PANTHER" id="PTHR32063:SF0">
    <property type="entry name" value="SWARMING MOTILITY PROTEIN SWRC"/>
    <property type="match status" value="1"/>
</dbReference>
<feature type="transmembrane region" description="Helical" evidence="1">
    <location>
        <begin position="885"/>
        <end position="906"/>
    </location>
</feature>
<dbReference type="InterPro" id="IPR001036">
    <property type="entry name" value="Acrflvin-R"/>
</dbReference>
<organism evidence="2 3">
    <name type="scientific">Thiospirochaeta perfilievii</name>
    <dbReference type="NCBI Taxonomy" id="252967"/>
    <lineage>
        <taxon>Bacteria</taxon>
        <taxon>Pseudomonadati</taxon>
        <taxon>Spirochaetota</taxon>
        <taxon>Spirochaetia</taxon>
        <taxon>Spirochaetales</taxon>
        <taxon>Spirochaetaceae</taxon>
        <taxon>Thiospirochaeta</taxon>
    </lineage>
</organism>
<feature type="transmembrane region" description="Helical" evidence="1">
    <location>
        <begin position="860"/>
        <end position="878"/>
    </location>
</feature>
<dbReference type="Gene3D" id="3.30.70.1320">
    <property type="entry name" value="Multidrug efflux transporter AcrB pore domain like"/>
    <property type="match status" value="1"/>
</dbReference>
<dbReference type="OrthoDB" id="366306at2"/>
<keyword evidence="1" id="KW-1133">Transmembrane helix</keyword>
<feature type="transmembrane region" description="Helical" evidence="1">
    <location>
        <begin position="360"/>
        <end position="380"/>
    </location>
</feature>
<reference evidence="2 3" key="1">
    <citation type="submission" date="2019-02" db="EMBL/GenBank/DDBJ databases">
        <authorList>
            <person name="Fomenkov A."/>
            <person name="Dubinina G."/>
            <person name="Grabovich M."/>
            <person name="Vincze T."/>
            <person name="Roberts R.J."/>
        </authorList>
    </citation>
    <scope>NUCLEOTIDE SEQUENCE [LARGE SCALE GENOMIC DNA]</scope>
    <source>
        <strain evidence="2 3">P</strain>
    </source>
</reference>
<keyword evidence="3" id="KW-1185">Reference proteome</keyword>
<protein>
    <submittedName>
        <fullName evidence="2">Efflux RND transporter permease subunit</fullName>
    </submittedName>
</protein>
<sequence>MLNYILKKSTGIFLITIVLLLFGIYTVLRLPVMMYPQTRRPQVQIDLRHSGISAVDFQEQYAGQIESRLLSIKNVGLIETTYSTDSSRINLTFDWNIKSDDARVSVENTMITINSSLPSEIRDSYSVRFRDGENAGYLVIGITSASMQSEELYQILKNNIESKLNQLQDLDEIGFYNTQRLIVDVSLDQKKMLSYGITIIDVNNALQSGFLPQPLGSLNTSTGRLSLRLERNGRGLRDLPRIEVKKVGDSSITLDDIATLNIEYTLPSRVFLVDEKPAVQLTATPVEGGNINYMTKEIVAIMEEARVSGIIPSDSEFSLYLDPAKYISKSIKNVIQAALIGGLLAIIIVFLILGEWKNTFLIAASLPVTIILNFILMDLFNVSINLISLGGLALAVGMIVDSTIVVMENIHRHRTDSGNINAPLKQIIVESVAQVRSPVIASTLTSVLVFLPISFTAPLTNAILGDQARTVVFCLLVSLVVSLTIVPLTSYHLFRFHVNKRKKIGTIQIHIEAVINIIIKIYNKSLKWILDKKIRAFSFLILAFTALAISVLMVLPQIPKEIISTPTSDRVVLFFRNSTISDTEELMIDILPEMNSKIEELLGDRLVNKYTNLSGRFNQTFLDLRSSDDTEDVITLLQREFISKGDWYYSIIPWDPAALPLPKSYDFQMSIYGSDPGKKVELLVAIQELLEKEELYSWVFTRPSSSAIEQLNMTPREESINRLSPWSESSLISLIRRVLTGTSSITLNDGINDVNVSADYPKEDLDSREKIEDFLIPYKQSFIPLKHFFNFSTSKGVSQIYSQNGEPAYQIYGSAGFRISDAERVEIQNKTESYLKEVLTLPDGYSYSFDNPRMEMDKSIKSLFFALLISIILIYILLAFQFNSLWVPIIILVTIPLGFIGVIISLRVFNSTLNLNSLLGTILLGGIVVNNAIMMIDFYKETRDDYIDYKTALISTATIRFKPILITTLTTIFGMLPIAIGLGEGSNILQPLGIAVSGGLIVSTFLTIYAIPSIIVLTHSSKSKNQNSGKGVNF</sequence>
<gene>
    <name evidence="2" type="ORF">EW093_02005</name>
</gene>
<dbReference type="PANTHER" id="PTHR32063">
    <property type="match status" value="1"/>
</dbReference>
<proteinExistence type="predicted"/>
<accession>A0A5C1QBG6</accession>
<feature type="transmembrane region" description="Helical" evidence="1">
    <location>
        <begin position="386"/>
        <end position="407"/>
    </location>
</feature>
<dbReference type="KEGG" id="sper:EW093_02005"/>
<reference evidence="2 3" key="2">
    <citation type="submission" date="2019-09" db="EMBL/GenBank/DDBJ databases">
        <title>Complete Genome Sequence and Methylome Analysis of free living Spirochaetas.</title>
        <authorList>
            <person name="Leshcheva N."/>
            <person name="Mikheeva N."/>
        </authorList>
    </citation>
    <scope>NUCLEOTIDE SEQUENCE [LARGE SCALE GENOMIC DNA]</scope>
    <source>
        <strain evidence="2 3">P</strain>
    </source>
</reference>
<dbReference type="Proteomes" id="UP000323824">
    <property type="component" value="Chromosome"/>
</dbReference>